<keyword evidence="2" id="KW-0732">Signal</keyword>
<keyword evidence="1" id="KW-0812">Transmembrane</keyword>
<feature type="transmembrane region" description="Helical" evidence="1">
    <location>
        <begin position="201"/>
        <end position="223"/>
    </location>
</feature>
<feature type="transmembrane region" description="Helical" evidence="1">
    <location>
        <begin position="287"/>
        <end position="306"/>
    </location>
</feature>
<proteinExistence type="predicted"/>
<keyword evidence="4" id="KW-1185">Reference proteome</keyword>
<accession>A0A9Q3EP37</accession>
<dbReference type="OrthoDB" id="2499555at2759"/>
<feature type="transmembrane region" description="Helical" evidence="1">
    <location>
        <begin position="158"/>
        <end position="180"/>
    </location>
</feature>
<dbReference type="Proteomes" id="UP000765509">
    <property type="component" value="Unassembled WGS sequence"/>
</dbReference>
<dbReference type="AlphaFoldDB" id="A0A9Q3EP37"/>
<evidence type="ECO:0000313" key="3">
    <source>
        <dbReference type="EMBL" id="MBW0525378.1"/>
    </source>
</evidence>
<keyword evidence="1" id="KW-0472">Membrane</keyword>
<comment type="caution">
    <text evidence="3">The sequence shown here is derived from an EMBL/GenBank/DDBJ whole genome shotgun (WGS) entry which is preliminary data.</text>
</comment>
<gene>
    <name evidence="3" type="ORF">O181_065093</name>
</gene>
<feature type="transmembrane region" description="Helical" evidence="1">
    <location>
        <begin position="113"/>
        <end position="138"/>
    </location>
</feature>
<feature type="transmembrane region" description="Helical" evidence="1">
    <location>
        <begin position="69"/>
        <end position="92"/>
    </location>
</feature>
<organism evidence="3 4">
    <name type="scientific">Austropuccinia psidii MF-1</name>
    <dbReference type="NCBI Taxonomy" id="1389203"/>
    <lineage>
        <taxon>Eukaryota</taxon>
        <taxon>Fungi</taxon>
        <taxon>Dikarya</taxon>
        <taxon>Basidiomycota</taxon>
        <taxon>Pucciniomycotina</taxon>
        <taxon>Pucciniomycetes</taxon>
        <taxon>Pucciniales</taxon>
        <taxon>Sphaerophragmiaceae</taxon>
        <taxon>Austropuccinia</taxon>
    </lineage>
</organism>
<evidence type="ECO:0000256" key="1">
    <source>
        <dbReference type="SAM" id="Phobius"/>
    </source>
</evidence>
<sequence length="523" mass="60505">MYPLRGAIFGTLLLLLRTVLSTYRHVDFSAEMNRAILVIPSTDNSSWMTQPTRFHSQMKHLLDPRNHRYFRYLVPMLIASPISAILYVLSGIKRTQNEGLWLFRIDSQSYIRANTYTVIPILVVAYTIVNFLCVLNLYYDTKGFIRPGTVALSLSTYPILLCIAWTRIWSALLAVTRTKFEFHTSQRTSIQSNQKYFPAKTLNTLAVVFYFFPLAFGFPLVFLSKREAFDLYNVWHSYDSSFQQLSQDSLQASMEKKIYAGGISQMQAISKHAERLLFFFRLFSGGYLINTLMLFFLMLFSYFHIFRHLWCHMNILLDSVKQRKNNFLGSLKLPEERDLHSEKNYTGFSTEQSFTLETKMLKAKLCLSASLKFIITILSFPKDWNSWLPTLKQGTGVDDRTWEDDLFKRDKQDWERAHEALVLAHYTTLKKYAVNVIWQALLVSSILISYMVLETLILLNALGVPQNRSFIDLTFFTTLWANLAWSLGVGILLGLISCIVAFSPMPQSVIEKNVGQLEDDEEF</sequence>
<evidence type="ECO:0000256" key="2">
    <source>
        <dbReference type="SAM" id="SignalP"/>
    </source>
</evidence>
<feature type="chain" id="PRO_5040323967" evidence="2">
    <location>
        <begin position="22"/>
        <end position="523"/>
    </location>
</feature>
<dbReference type="EMBL" id="AVOT02031769">
    <property type="protein sequence ID" value="MBW0525378.1"/>
    <property type="molecule type" value="Genomic_DNA"/>
</dbReference>
<protein>
    <submittedName>
        <fullName evidence="3">Uncharacterized protein</fullName>
    </submittedName>
</protein>
<name>A0A9Q3EP37_9BASI</name>
<evidence type="ECO:0000313" key="4">
    <source>
        <dbReference type="Proteomes" id="UP000765509"/>
    </source>
</evidence>
<feature type="transmembrane region" description="Helical" evidence="1">
    <location>
        <begin position="479"/>
        <end position="502"/>
    </location>
</feature>
<feature type="signal peptide" evidence="2">
    <location>
        <begin position="1"/>
        <end position="21"/>
    </location>
</feature>
<keyword evidence="1" id="KW-1133">Transmembrane helix</keyword>
<feature type="transmembrane region" description="Helical" evidence="1">
    <location>
        <begin position="436"/>
        <end position="459"/>
    </location>
</feature>
<reference evidence="3" key="1">
    <citation type="submission" date="2021-03" db="EMBL/GenBank/DDBJ databases">
        <title>Draft genome sequence of rust myrtle Austropuccinia psidii MF-1, a brazilian biotype.</title>
        <authorList>
            <person name="Quecine M.C."/>
            <person name="Pachon D.M.R."/>
            <person name="Bonatelli M.L."/>
            <person name="Correr F.H."/>
            <person name="Franceschini L.M."/>
            <person name="Leite T.F."/>
            <person name="Margarido G.R.A."/>
            <person name="Almeida C.A."/>
            <person name="Ferrarezi J.A."/>
            <person name="Labate C.A."/>
        </authorList>
    </citation>
    <scope>NUCLEOTIDE SEQUENCE</scope>
    <source>
        <strain evidence="3">MF-1</strain>
    </source>
</reference>